<comment type="caution">
    <text evidence="5">The sequence shown here is derived from an EMBL/GenBank/DDBJ whole genome shotgun (WGS) entry which is preliminary data.</text>
</comment>
<sequence>MDVALKAYGETGILAHDLSEGERAGLCNCLRGQMPGGCLEYVEGYDTVLFIFKEPLPVSELAAWLKTIDPNEAKQVGRAIVEIPVTYDGPDLKSVAKQIGLSIDQVVEMHCSSTYTVRMMGFAPGFPYLDGLDPRLHLPRRKVPRKRIDPGSVAIGGAHGGIYSVASPGGWHLLGRIDRALFDPEAAQGDAPDFEAVFFFTPGDRLRFKPVDCF</sequence>
<evidence type="ECO:0000313" key="6">
    <source>
        <dbReference type="Proteomes" id="UP000247099"/>
    </source>
</evidence>
<dbReference type="AlphaFoldDB" id="A0A317ZJ38"/>
<name>A0A317ZJ38_9BACT</name>
<dbReference type="InterPro" id="IPR029000">
    <property type="entry name" value="Cyclophilin-like_dom_sf"/>
</dbReference>
<accession>A0A317ZJ38</accession>
<dbReference type="SMART" id="SM00796">
    <property type="entry name" value="AHS1"/>
    <property type="match status" value="1"/>
</dbReference>
<evidence type="ECO:0000256" key="3">
    <source>
        <dbReference type="ARBA" id="ARBA00022840"/>
    </source>
</evidence>
<keyword evidence="6" id="KW-1185">Reference proteome</keyword>
<dbReference type="RefSeq" id="WP_110130710.1">
    <property type="nucleotide sequence ID" value="NZ_QHJQ01000004.1"/>
</dbReference>
<dbReference type="InterPro" id="IPR003833">
    <property type="entry name" value="CT_C_D"/>
</dbReference>
<dbReference type="PANTHER" id="PTHR34698">
    <property type="entry name" value="5-OXOPROLINASE SUBUNIT B"/>
    <property type="match status" value="1"/>
</dbReference>
<evidence type="ECO:0000256" key="1">
    <source>
        <dbReference type="ARBA" id="ARBA00022741"/>
    </source>
</evidence>
<keyword evidence="2 5" id="KW-0378">Hydrolase</keyword>
<evidence type="ECO:0000313" key="5">
    <source>
        <dbReference type="EMBL" id="PXA04257.1"/>
    </source>
</evidence>
<reference evidence="5 6" key="1">
    <citation type="submission" date="2018-05" db="EMBL/GenBank/DDBJ databases">
        <title>Coraliomargarita sinensis sp. nov., isolated from a marine solar saltern.</title>
        <authorList>
            <person name="Zhou L.Y."/>
        </authorList>
    </citation>
    <scope>NUCLEOTIDE SEQUENCE [LARGE SCALE GENOMIC DNA]</scope>
    <source>
        <strain evidence="5 6">WN38</strain>
    </source>
</reference>
<keyword evidence="3" id="KW-0067">ATP-binding</keyword>
<dbReference type="GO" id="GO:0016787">
    <property type="term" value="F:hydrolase activity"/>
    <property type="evidence" value="ECO:0007669"/>
    <property type="project" value="UniProtKB-KW"/>
</dbReference>
<dbReference type="Gene3D" id="2.40.100.10">
    <property type="entry name" value="Cyclophilin-like"/>
    <property type="match status" value="1"/>
</dbReference>
<keyword evidence="1" id="KW-0547">Nucleotide-binding</keyword>
<protein>
    <submittedName>
        <fullName evidence="5">Allophanate hydrolase</fullName>
    </submittedName>
</protein>
<dbReference type="InterPro" id="IPR010016">
    <property type="entry name" value="PxpB"/>
</dbReference>
<dbReference type="EMBL" id="QHJQ01000004">
    <property type="protein sequence ID" value="PXA04257.1"/>
    <property type="molecule type" value="Genomic_DNA"/>
</dbReference>
<feature type="domain" description="Carboxyltransferase" evidence="4">
    <location>
        <begin position="3"/>
        <end position="192"/>
    </location>
</feature>
<dbReference type="FunCoup" id="A0A317ZJ38">
    <property type="interactions" value="32"/>
</dbReference>
<dbReference type="SUPFAM" id="SSF50891">
    <property type="entry name" value="Cyclophilin-like"/>
    <property type="match status" value="1"/>
</dbReference>
<proteinExistence type="predicted"/>
<dbReference type="PANTHER" id="PTHR34698:SF2">
    <property type="entry name" value="5-OXOPROLINASE SUBUNIT B"/>
    <property type="match status" value="1"/>
</dbReference>
<evidence type="ECO:0000259" key="4">
    <source>
        <dbReference type="SMART" id="SM00796"/>
    </source>
</evidence>
<dbReference type="GO" id="GO:0005524">
    <property type="term" value="F:ATP binding"/>
    <property type="evidence" value="ECO:0007669"/>
    <property type="project" value="UniProtKB-KW"/>
</dbReference>
<dbReference type="OrthoDB" id="9778567at2"/>
<gene>
    <name evidence="5" type="ORF">DDZ13_06880</name>
</gene>
<organism evidence="5 6">
    <name type="scientific">Coraliomargarita sinensis</name>
    <dbReference type="NCBI Taxonomy" id="2174842"/>
    <lineage>
        <taxon>Bacteria</taxon>
        <taxon>Pseudomonadati</taxon>
        <taxon>Verrucomicrobiota</taxon>
        <taxon>Opitutia</taxon>
        <taxon>Puniceicoccales</taxon>
        <taxon>Coraliomargaritaceae</taxon>
        <taxon>Coraliomargarita</taxon>
    </lineage>
</organism>
<dbReference type="InParanoid" id="A0A317ZJ38"/>
<dbReference type="Pfam" id="PF02682">
    <property type="entry name" value="CT_C_D"/>
    <property type="match status" value="1"/>
</dbReference>
<evidence type="ECO:0000256" key="2">
    <source>
        <dbReference type="ARBA" id="ARBA00022801"/>
    </source>
</evidence>
<dbReference type="Proteomes" id="UP000247099">
    <property type="component" value="Unassembled WGS sequence"/>
</dbReference>